<feature type="region of interest" description="Disordered" evidence="1">
    <location>
        <begin position="758"/>
        <end position="813"/>
    </location>
</feature>
<gene>
    <name evidence="3" type="ORF">V5J35_004711</name>
</gene>
<feature type="chain" id="PRO_5046043209" evidence="2">
    <location>
        <begin position="17"/>
        <end position="975"/>
    </location>
</feature>
<accession>A0ABV2SP25</accession>
<dbReference type="Proteomes" id="UP001549366">
    <property type="component" value="Unassembled WGS sequence"/>
</dbReference>
<feature type="compositionally biased region" description="Basic and acidic residues" evidence="1">
    <location>
        <begin position="330"/>
        <end position="343"/>
    </location>
</feature>
<evidence type="ECO:0000256" key="2">
    <source>
        <dbReference type="SAM" id="SignalP"/>
    </source>
</evidence>
<reference evidence="3 4" key="1">
    <citation type="submission" date="2024-06" db="EMBL/GenBank/DDBJ databases">
        <title>Genomic Encyclopedia of Type Strains, Phase V (KMG-V): Genome sequencing to study the core and pangenomes of soil and plant-associated prokaryotes.</title>
        <authorList>
            <person name="Whitman W."/>
        </authorList>
    </citation>
    <scope>NUCLEOTIDE SEQUENCE [LARGE SCALE GENOMIC DNA]</scope>
    <source>
        <strain evidence="3 4">NE40</strain>
    </source>
</reference>
<keyword evidence="4" id="KW-1185">Reference proteome</keyword>
<feature type="region of interest" description="Disordered" evidence="1">
    <location>
        <begin position="317"/>
        <end position="364"/>
    </location>
</feature>
<keyword evidence="2" id="KW-0732">Signal</keyword>
<feature type="non-terminal residue" evidence="3">
    <location>
        <position position="975"/>
    </location>
</feature>
<dbReference type="EMBL" id="JBEWTB010000002">
    <property type="protein sequence ID" value="MET4759519.1"/>
    <property type="molecule type" value="Genomic_DNA"/>
</dbReference>
<name>A0ABV2SP25_9GAMM</name>
<evidence type="ECO:0000313" key="3">
    <source>
        <dbReference type="EMBL" id="MET4759519.1"/>
    </source>
</evidence>
<proteinExistence type="predicted"/>
<evidence type="ECO:0000313" key="4">
    <source>
        <dbReference type="Proteomes" id="UP001549366"/>
    </source>
</evidence>
<protein>
    <submittedName>
        <fullName evidence="3">Uncharacterized protein</fullName>
    </submittedName>
</protein>
<sequence>MALFLLLFLPALYLNASIHDLFHEQPDRQPVLAPLLTLPARAFFSTAYQSEQIPFKTFLQSRLTPPTVSPERQGDLHRQLNQLINKNNKNTYFDETENRSKSLILYLSVISGEYRIVLPRIDVELLSIAPQIVELILDHELLLILSTLSLEKILTLLYHYPASSTAAAGGSGGGDGDDGDNNENFRRYSQSPTFLFFFYPLKQRAVFRLTPMEILKTRLQHKLWLLTDIRRKLKFAVDDNLKKIYRDRIMIIQADYDDLKSELQKRLESYNSDTETGLFSSYEELHELLIYYFAHLPDGLSIFPDQLAGGLQDMAQKALGQQQDHPPPSPEDRLSQKPDEQSEHQPGGEGDHGDDKNDPPEKDSVPAAHIIEMSYSQKVEAFLAIPEEDFLRLDNQLKVELLQKLLEQSRQSSNAKTLMAKAIFTWQKSHNKEEARKLFMQAYELSQKETANDFDPDDQILAWLMIHKYKKLLDGTSEDADADALELHSYFHRPAKQANSEILPLLIMYYSGALPGIRSTTDIEMYLQLLDKFENCIAQYQLHYFFPVSFTALDRIRWVPMADTVYESLDLSSMSTLQSCLHYILLRYMTEWNGHKVNENSYLSAVPEKQFNDDIFVFINKLRTGNMKNLNHGEVGYNETINHFKSIAEGLTNERPFGDDNWILTSILYQYCAVMERKKNKLFHKQKIFHKKKVLNWYKLAAGHSPELWHRIFQDALNIGMTDLAIEAGQQLHTFWESRSPLIADYWQERLESLSSQYRKTTDTLPGPTQEAESPIPDWVLAETPASGKSEPRPGSKKTRKGKKKRSYKAAKTSPIALVHEQTAKHDPDVDALAEGLSPMDIAALPGAAIKVGKKQSNIADSSRSDDQWRVRASKRTIRPFERIYQKNWNEQVHSIIKQAHASRKTNNPKEEYDLYLKLLKGTSNSMVGIERIWEEMGWLLLHQYDGFYATQTIPEDLRKTVLDTAFKAKDQYFL</sequence>
<feature type="signal peptide" evidence="2">
    <location>
        <begin position="1"/>
        <end position="16"/>
    </location>
</feature>
<organism evidence="3 4">
    <name type="scientific">Endozoicomonas lisbonensis</name>
    <dbReference type="NCBI Taxonomy" id="3120522"/>
    <lineage>
        <taxon>Bacteria</taxon>
        <taxon>Pseudomonadati</taxon>
        <taxon>Pseudomonadota</taxon>
        <taxon>Gammaproteobacteria</taxon>
        <taxon>Oceanospirillales</taxon>
        <taxon>Endozoicomonadaceae</taxon>
        <taxon>Endozoicomonas</taxon>
    </lineage>
</organism>
<evidence type="ECO:0000256" key="1">
    <source>
        <dbReference type="SAM" id="MobiDB-lite"/>
    </source>
</evidence>
<feature type="compositionally biased region" description="Basic and acidic residues" evidence="1">
    <location>
        <begin position="349"/>
        <end position="364"/>
    </location>
</feature>
<feature type="compositionally biased region" description="Basic residues" evidence="1">
    <location>
        <begin position="795"/>
        <end position="809"/>
    </location>
</feature>
<comment type="caution">
    <text evidence="3">The sequence shown here is derived from an EMBL/GenBank/DDBJ whole genome shotgun (WGS) entry which is preliminary data.</text>
</comment>